<evidence type="ECO:0000313" key="9">
    <source>
        <dbReference type="Proteomes" id="UP000515154"/>
    </source>
</evidence>
<dbReference type="CDD" id="cd08045">
    <property type="entry name" value="HFD_TAF4"/>
    <property type="match status" value="1"/>
</dbReference>
<dbReference type="SMART" id="SM00549">
    <property type="entry name" value="TAFH"/>
    <property type="match status" value="1"/>
</dbReference>
<dbReference type="GO" id="GO:0005669">
    <property type="term" value="C:transcription factor TFIID complex"/>
    <property type="evidence" value="ECO:0007669"/>
    <property type="project" value="InterPro"/>
</dbReference>
<dbReference type="Gene3D" id="1.20.120.1110">
    <property type="entry name" value="TAFH/NHR1 domain"/>
    <property type="match status" value="1"/>
</dbReference>
<dbReference type="GO" id="GO:0003677">
    <property type="term" value="F:DNA binding"/>
    <property type="evidence" value="ECO:0007669"/>
    <property type="project" value="TreeGrafter"/>
</dbReference>
<feature type="region of interest" description="Disordered" evidence="7">
    <location>
        <begin position="55"/>
        <end position="87"/>
    </location>
</feature>
<dbReference type="GO" id="GO:0016251">
    <property type="term" value="F:RNA polymerase II general transcription initiation factor activity"/>
    <property type="evidence" value="ECO:0007669"/>
    <property type="project" value="TreeGrafter"/>
</dbReference>
<dbReference type="PANTHER" id="PTHR15138">
    <property type="entry name" value="TRANSCRIPTION INITIATION FACTOR TFIID SUBUNIT 4"/>
    <property type="match status" value="1"/>
</dbReference>
<dbReference type="InterPro" id="IPR045144">
    <property type="entry name" value="TAF4"/>
</dbReference>
<feature type="region of interest" description="Disordered" evidence="7">
    <location>
        <begin position="1089"/>
        <end position="1127"/>
    </location>
</feature>
<feature type="compositionally biased region" description="Low complexity" evidence="7">
    <location>
        <begin position="60"/>
        <end position="87"/>
    </location>
</feature>
<dbReference type="PROSITE" id="PS51119">
    <property type="entry name" value="TAFH"/>
    <property type="match status" value="1"/>
</dbReference>
<organism evidence="9 10">
    <name type="scientific">Octopus sinensis</name>
    <name type="common">East Asian common octopus</name>
    <dbReference type="NCBI Taxonomy" id="2607531"/>
    <lineage>
        <taxon>Eukaryota</taxon>
        <taxon>Metazoa</taxon>
        <taxon>Spiralia</taxon>
        <taxon>Lophotrochozoa</taxon>
        <taxon>Mollusca</taxon>
        <taxon>Cephalopoda</taxon>
        <taxon>Coleoidea</taxon>
        <taxon>Octopodiformes</taxon>
        <taxon>Octopoda</taxon>
        <taxon>Incirrata</taxon>
        <taxon>Octopodidae</taxon>
        <taxon>Octopus</taxon>
    </lineage>
</organism>
<keyword evidence="5" id="KW-0539">Nucleus</keyword>
<evidence type="ECO:0000256" key="1">
    <source>
        <dbReference type="ARBA" id="ARBA00004123"/>
    </source>
</evidence>
<dbReference type="Proteomes" id="UP000515154">
    <property type="component" value="Linkage group LG18"/>
</dbReference>
<accession>A0A6P7TEF6</accession>
<evidence type="ECO:0000256" key="7">
    <source>
        <dbReference type="SAM" id="MobiDB-lite"/>
    </source>
</evidence>
<evidence type="ECO:0000256" key="6">
    <source>
        <dbReference type="SAM" id="Coils"/>
    </source>
</evidence>
<proteinExistence type="inferred from homology"/>
<reference evidence="10" key="1">
    <citation type="submission" date="2025-08" db="UniProtKB">
        <authorList>
            <consortium name="RefSeq"/>
        </authorList>
    </citation>
    <scope>IDENTIFICATION</scope>
</reference>
<evidence type="ECO:0000256" key="3">
    <source>
        <dbReference type="ARBA" id="ARBA00023015"/>
    </source>
</evidence>
<dbReference type="InterPro" id="IPR009072">
    <property type="entry name" value="Histone-fold"/>
</dbReference>
<name>A0A6P7TEF6_9MOLL</name>
<sequence>MAATNSIEELLSSEVDENEVSALVGSLESRLASPTHKESSQDVSDSVVVPITAPATTDRVGSNGNSGATSNSNVGGSGATKSTGNTTGIGATGTNHINNTATSCVGANLGIGPATAPTVVTVAASSQPASSTVSAPFASIQAVSQGQKGIPLVTAGGPQMNKNTAPISKAPMDTQIIGISSILSPTNATVTGTGAGGVVGTGSPACGATTVPGASGVSLLNVNTPNTVQIPTNSGKIGNTQTIRIITQTSSVANTNNSNPNVPYVHPIARPLGPTQPQPVQHQVVTTDSNGAATAVQKNTATSGVVTNQTNQTTNSAIYNLATIAAERKPLMVPHMTVQQTKSMQTANRMTVREQIDQRQDKTGGQKITTTTTTTPPVTSTPIMKPDQSTGHFVIKDTTRNITTASPKTEITCSRDTMARVTSSVVTSTQQNLQNVHIVKGLSQQVNPNVITVSRTQPQVSMVQPQILTNNATQMRIVTLNNQNIHTSRALTVNAGSLGKTTNNRVGAVRINTSQPSQQINIAPRPGGTNAITLPTSIQLQPGTVLVKNEQGQLVLVHASQSSVLQPQTSTNTTVLPGKLQNVKPMCNQGQPRQPTSTPTILTIQQPQGQATTSSHHTVLRQTVPVNHNPVQVSPVTQNSTGSTTTMPSTIPVGHNQASNVLPNQNSNMIDNVRKCKNFMATLLKLASNQRPETIFNVRELIQGLIDGKVDPESFTEKLQIELQSSPQPCLVPFLKKSLPLLRHSLYMNKMSIDGVRPPPPEVIRVQTMCSVPNTTVMTHTKQNVHSHTHNRMTHVTTANRMTTQPQVHGVMSGGHIHQPTQTIIKQVCPGGQIGHVQVRGGQAKMTTTTVGHPGITVTKSNLGTMTTVGRTNLLNTLPTSTTNLQSHMQIKKETLAPHKEKRKYESLKDDDDINDVATMGGVNLSEETRNIMATNADFIGTQIRSCKDECFLYHSPLLSRISSIAKKYGVEEVPSDVANIVSHATQERLRDFIEKLSTIAEHRTEIYKMDSRYEVKNDVRSILKHFEELERLEKKRHEEQEREMLLRVAKSRSKHEDPEQLKLKQKAKELQLAEMEEMRQREANITALAAIGPRKKRKTEAGDSNQTGSSTSLTNGGVSSSSVRPVVSRPRIKRVNLRDLLFLMEQDKSLCRSTLMYKSFFK</sequence>
<dbReference type="Pfam" id="PF07531">
    <property type="entry name" value="TAFH"/>
    <property type="match status" value="1"/>
</dbReference>
<dbReference type="GO" id="GO:0046982">
    <property type="term" value="F:protein heterodimerization activity"/>
    <property type="evidence" value="ECO:0007669"/>
    <property type="project" value="InterPro"/>
</dbReference>
<keyword evidence="4" id="KW-0804">Transcription</keyword>
<gene>
    <name evidence="10" type="primary">LOC115221824</name>
</gene>
<feature type="domain" description="TAFH" evidence="8">
    <location>
        <begin position="670"/>
        <end position="765"/>
    </location>
</feature>
<keyword evidence="9" id="KW-1185">Reference proteome</keyword>
<feature type="region of interest" description="Disordered" evidence="7">
    <location>
        <begin position="356"/>
        <end position="389"/>
    </location>
</feature>
<dbReference type="Gene3D" id="1.10.20.10">
    <property type="entry name" value="Histone, subunit A"/>
    <property type="match status" value="1"/>
</dbReference>
<dbReference type="Pfam" id="PF05236">
    <property type="entry name" value="TAF4"/>
    <property type="match status" value="1"/>
</dbReference>
<evidence type="ECO:0000256" key="4">
    <source>
        <dbReference type="ARBA" id="ARBA00023163"/>
    </source>
</evidence>
<dbReference type="KEGG" id="osn:115221824"/>
<evidence type="ECO:0000313" key="10">
    <source>
        <dbReference type="RefSeq" id="XP_029647916.1"/>
    </source>
</evidence>
<dbReference type="InterPro" id="IPR007900">
    <property type="entry name" value="TAF4_C"/>
</dbReference>
<dbReference type="InterPro" id="IPR003894">
    <property type="entry name" value="TAFH_NHR1"/>
</dbReference>
<feature type="coiled-coil region" evidence="6">
    <location>
        <begin position="1023"/>
        <end position="1082"/>
    </location>
</feature>
<dbReference type="InterPro" id="IPR037249">
    <property type="entry name" value="TAFH/NHR1_dom_sf"/>
</dbReference>
<dbReference type="FunFam" id="1.10.20.10:FF:000015">
    <property type="entry name" value="Transcription initiation factor TFIID subunit 4B"/>
    <property type="match status" value="1"/>
</dbReference>
<keyword evidence="3" id="KW-0805">Transcription regulation</keyword>
<protein>
    <submittedName>
        <fullName evidence="10">Transcription initiation factor TFIID subunit 4</fullName>
    </submittedName>
</protein>
<evidence type="ECO:0000256" key="2">
    <source>
        <dbReference type="ARBA" id="ARBA00006178"/>
    </source>
</evidence>
<keyword evidence="6" id="KW-0175">Coiled coil</keyword>
<evidence type="ECO:0000259" key="8">
    <source>
        <dbReference type="PROSITE" id="PS51119"/>
    </source>
</evidence>
<dbReference type="SUPFAM" id="SSF158553">
    <property type="entry name" value="TAFH domain-like"/>
    <property type="match status" value="1"/>
</dbReference>
<dbReference type="RefSeq" id="XP_029647916.1">
    <property type="nucleotide sequence ID" value="XM_029792056.2"/>
</dbReference>
<evidence type="ECO:0000256" key="5">
    <source>
        <dbReference type="ARBA" id="ARBA00023242"/>
    </source>
</evidence>
<dbReference type="PANTHER" id="PTHR15138:SF14">
    <property type="entry name" value="TRANSCRIPTION INITIATION FACTOR TFIID SUBUNIT 4"/>
    <property type="match status" value="1"/>
</dbReference>
<feature type="compositionally biased region" description="Polar residues" evidence="7">
    <location>
        <begin position="1103"/>
        <end position="1118"/>
    </location>
</feature>
<dbReference type="GO" id="GO:0006367">
    <property type="term" value="P:transcription initiation at RNA polymerase II promoter"/>
    <property type="evidence" value="ECO:0007669"/>
    <property type="project" value="TreeGrafter"/>
</dbReference>
<feature type="compositionally biased region" description="Low complexity" evidence="7">
    <location>
        <begin position="369"/>
        <end position="382"/>
    </location>
</feature>
<dbReference type="SUPFAM" id="SSF47113">
    <property type="entry name" value="Histone-fold"/>
    <property type="match status" value="1"/>
</dbReference>
<comment type="subcellular location">
    <subcellularLocation>
        <location evidence="1">Nucleus</location>
    </subcellularLocation>
</comment>
<dbReference type="AlphaFoldDB" id="A0A6P7TEF6"/>
<comment type="similarity">
    <text evidence="2">Belongs to the TAF4 family.</text>
</comment>